<keyword evidence="7" id="KW-0813">Transport</keyword>
<dbReference type="PANTHER" id="PTHR30558:SF3">
    <property type="entry name" value="BIOPOLYMER TRANSPORT PROTEIN EXBD-RELATED"/>
    <property type="match status" value="1"/>
</dbReference>
<comment type="subcellular location">
    <subcellularLocation>
        <location evidence="1">Cell membrane</location>
        <topology evidence="1">Single-pass membrane protein</topology>
    </subcellularLocation>
    <subcellularLocation>
        <location evidence="7">Cell membrane</location>
        <topology evidence="7">Single-pass type II membrane protein</topology>
    </subcellularLocation>
</comment>
<protein>
    <submittedName>
        <fullName evidence="9">Biopolymer transport protein ExbD/TolR</fullName>
    </submittedName>
</protein>
<organism evidence="9 10">
    <name type="scientific">Thiorhodococcus drewsii AZ1</name>
    <dbReference type="NCBI Taxonomy" id="765913"/>
    <lineage>
        <taxon>Bacteria</taxon>
        <taxon>Pseudomonadati</taxon>
        <taxon>Pseudomonadota</taxon>
        <taxon>Gammaproteobacteria</taxon>
        <taxon>Chromatiales</taxon>
        <taxon>Chromatiaceae</taxon>
        <taxon>Thiorhodococcus</taxon>
    </lineage>
</organism>
<evidence type="ECO:0000256" key="1">
    <source>
        <dbReference type="ARBA" id="ARBA00004162"/>
    </source>
</evidence>
<dbReference type="PATRIC" id="fig|765913.3.peg.2616"/>
<evidence type="ECO:0000256" key="4">
    <source>
        <dbReference type="ARBA" id="ARBA00022692"/>
    </source>
</evidence>
<dbReference type="OrthoDB" id="5456447at2"/>
<dbReference type="GO" id="GO:0022857">
    <property type="term" value="F:transmembrane transporter activity"/>
    <property type="evidence" value="ECO:0007669"/>
    <property type="project" value="InterPro"/>
</dbReference>
<dbReference type="GO" id="GO:0005886">
    <property type="term" value="C:plasma membrane"/>
    <property type="evidence" value="ECO:0007669"/>
    <property type="project" value="UniProtKB-SubCell"/>
</dbReference>
<feature type="transmembrane region" description="Helical" evidence="8">
    <location>
        <begin position="12"/>
        <end position="33"/>
    </location>
</feature>
<dbReference type="STRING" id="765913.ThidrDRAFT_2568"/>
<keyword evidence="6 8" id="KW-0472">Membrane</keyword>
<keyword evidence="10" id="KW-1185">Reference proteome</keyword>
<keyword evidence="5 8" id="KW-1133">Transmembrane helix</keyword>
<dbReference type="GO" id="GO:0015031">
    <property type="term" value="P:protein transport"/>
    <property type="evidence" value="ECO:0007669"/>
    <property type="project" value="UniProtKB-KW"/>
</dbReference>
<dbReference type="eggNOG" id="COG0848">
    <property type="taxonomic scope" value="Bacteria"/>
</dbReference>
<gene>
    <name evidence="9" type="ORF">ThidrDRAFT_2568</name>
</gene>
<keyword evidence="3" id="KW-1003">Cell membrane</keyword>
<name>G2E2Q5_9GAMM</name>
<accession>G2E2Q5</accession>
<dbReference type="Pfam" id="PF02472">
    <property type="entry name" value="ExbD"/>
    <property type="match status" value="1"/>
</dbReference>
<keyword evidence="4 7" id="KW-0812">Transmembrane</keyword>
<dbReference type="PANTHER" id="PTHR30558">
    <property type="entry name" value="EXBD MEMBRANE COMPONENT OF PMF-DRIVEN MACROMOLECULE IMPORT SYSTEM"/>
    <property type="match status" value="1"/>
</dbReference>
<evidence type="ECO:0000256" key="5">
    <source>
        <dbReference type="ARBA" id="ARBA00022989"/>
    </source>
</evidence>
<comment type="caution">
    <text evidence="9">The sequence shown here is derived from an EMBL/GenBank/DDBJ whole genome shotgun (WGS) entry which is preliminary data.</text>
</comment>
<dbReference type="Proteomes" id="UP000004200">
    <property type="component" value="Unassembled WGS sequence"/>
</dbReference>
<reference evidence="9 10" key="1">
    <citation type="submission" date="2011-06" db="EMBL/GenBank/DDBJ databases">
        <title>The draft genome of Thiorhodococcus drewsii AZ1.</title>
        <authorList>
            <consortium name="US DOE Joint Genome Institute (JGI-PGF)"/>
            <person name="Lucas S."/>
            <person name="Han J."/>
            <person name="Lapidus A."/>
            <person name="Cheng J.-F."/>
            <person name="Goodwin L."/>
            <person name="Pitluck S."/>
            <person name="Peters L."/>
            <person name="Land M.L."/>
            <person name="Hauser L."/>
            <person name="Vogl K."/>
            <person name="Liu Z."/>
            <person name="Imhoff J."/>
            <person name="Thiel V."/>
            <person name="Frigaard N.-U."/>
            <person name="Bryant D.A."/>
            <person name="Woyke T.J."/>
        </authorList>
    </citation>
    <scope>NUCLEOTIDE SEQUENCE [LARGE SCALE GENOMIC DNA]</scope>
    <source>
        <strain evidence="9 10">AZ1</strain>
    </source>
</reference>
<sequence length="132" mass="14545">MQLDLPRSRAGRGISLTPLIDVVFILLLFFLLASHFDQWRALQLDTASSLVSDQADDSQPPALLLRVHTDGRLDINGESLDSAQLVSSLKDYRARRPDVSVVIESDADVRLQHLVRIIDGVSAAGIEELSLK</sequence>
<evidence type="ECO:0000313" key="9">
    <source>
        <dbReference type="EMBL" id="EGV30609.1"/>
    </source>
</evidence>
<dbReference type="RefSeq" id="WP_007041281.1">
    <property type="nucleotide sequence ID" value="NZ_AFWT01000017.1"/>
</dbReference>
<proteinExistence type="inferred from homology"/>
<evidence type="ECO:0000313" key="10">
    <source>
        <dbReference type="Proteomes" id="UP000004200"/>
    </source>
</evidence>
<keyword evidence="7" id="KW-0653">Protein transport</keyword>
<dbReference type="Gene3D" id="3.30.420.270">
    <property type="match status" value="1"/>
</dbReference>
<dbReference type="EMBL" id="AFWT01000017">
    <property type="protein sequence ID" value="EGV30609.1"/>
    <property type="molecule type" value="Genomic_DNA"/>
</dbReference>
<evidence type="ECO:0000256" key="7">
    <source>
        <dbReference type="RuleBase" id="RU003879"/>
    </source>
</evidence>
<dbReference type="AlphaFoldDB" id="G2E2Q5"/>
<comment type="similarity">
    <text evidence="2 7">Belongs to the ExbD/TolR family.</text>
</comment>
<evidence type="ECO:0000256" key="2">
    <source>
        <dbReference type="ARBA" id="ARBA00005811"/>
    </source>
</evidence>
<evidence type="ECO:0000256" key="8">
    <source>
        <dbReference type="SAM" id="Phobius"/>
    </source>
</evidence>
<evidence type="ECO:0000256" key="3">
    <source>
        <dbReference type="ARBA" id="ARBA00022475"/>
    </source>
</evidence>
<evidence type="ECO:0000256" key="6">
    <source>
        <dbReference type="ARBA" id="ARBA00023136"/>
    </source>
</evidence>
<dbReference type="InterPro" id="IPR003400">
    <property type="entry name" value="ExbD"/>
</dbReference>